<evidence type="ECO:0000259" key="1">
    <source>
        <dbReference type="Pfam" id="PF04326"/>
    </source>
</evidence>
<sequence>MTISKNFERPDLKNLRQLVRQGEGQQLEFKLKSNHPDKIMKEVVAFANSEGGKLLIGVADDKELIGLKYPDEDEYIISKSIEKYIFPEVEYSLEKVRLDNEKEVLIYDIFASEKKPHCLDLKGIPDERKIFVRSADKSIQASKEVKEILKGRKKDKGYKFAYGEKERTLMQYLDRHQEVTVSKFAEIAEIPKKTASRTMVLLVLAGVLRVNPNEIEDTFSMV</sequence>
<evidence type="ECO:0000313" key="2">
    <source>
        <dbReference type="EMBL" id="MCP9763211.1"/>
    </source>
</evidence>
<accession>A0AAE3H353</accession>
<dbReference type="AlphaFoldDB" id="A0AAE3H353"/>
<gene>
    <name evidence="2" type="ORF">EGI31_09600</name>
</gene>
<dbReference type="PANTHER" id="PTHR30595:SF6">
    <property type="entry name" value="SCHLAFEN ALBA-2 DOMAIN-CONTAINING PROTEIN"/>
    <property type="match status" value="1"/>
</dbReference>
<dbReference type="InterPro" id="IPR038461">
    <property type="entry name" value="Schlafen_AlbA_2_dom_sf"/>
</dbReference>
<dbReference type="PANTHER" id="PTHR30595">
    <property type="entry name" value="GLPR-RELATED TRANSCRIPTIONAL REPRESSOR"/>
    <property type="match status" value="1"/>
</dbReference>
<protein>
    <submittedName>
        <fullName evidence="2">ATP-binding protein</fullName>
    </submittedName>
</protein>
<dbReference type="InterPro" id="IPR007421">
    <property type="entry name" value="Schlafen_AlbA_2_dom"/>
</dbReference>
<dbReference type="Pfam" id="PF04326">
    <property type="entry name" value="SLFN_AlbA_2"/>
    <property type="match status" value="1"/>
</dbReference>
<keyword evidence="3" id="KW-1185">Reference proteome</keyword>
<dbReference type="GO" id="GO:0005524">
    <property type="term" value="F:ATP binding"/>
    <property type="evidence" value="ECO:0007669"/>
    <property type="project" value="UniProtKB-KW"/>
</dbReference>
<dbReference type="RefSeq" id="WP_255036996.1">
    <property type="nucleotide sequence ID" value="NZ_RJUF01000022.1"/>
</dbReference>
<organism evidence="2 3">
    <name type="scientific">Lacihabitans soyangensis</name>
    <dbReference type="NCBI Taxonomy" id="869394"/>
    <lineage>
        <taxon>Bacteria</taxon>
        <taxon>Pseudomonadati</taxon>
        <taxon>Bacteroidota</taxon>
        <taxon>Cytophagia</taxon>
        <taxon>Cytophagales</taxon>
        <taxon>Leadbetterellaceae</taxon>
        <taxon>Lacihabitans</taxon>
    </lineage>
</organism>
<comment type="caution">
    <text evidence="2">The sequence shown here is derived from an EMBL/GenBank/DDBJ whole genome shotgun (WGS) entry which is preliminary data.</text>
</comment>
<reference evidence="2 3" key="1">
    <citation type="submission" date="2018-11" db="EMBL/GenBank/DDBJ databases">
        <title>Novel bacteria species description.</title>
        <authorList>
            <person name="Han J.-H."/>
        </authorList>
    </citation>
    <scope>NUCLEOTIDE SEQUENCE [LARGE SCALE GENOMIC DNA]</scope>
    <source>
        <strain evidence="2 3">KCTC23259</strain>
    </source>
</reference>
<proteinExistence type="predicted"/>
<keyword evidence="2" id="KW-0067">ATP-binding</keyword>
<evidence type="ECO:0000313" key="3">
    <source>
        <dbReference type="Proteomes" id="UP001204144"/>
    </source>
</evidence>
<name>A0AAE3H353_9BACT</name>
<dbReference type="EMBL" id="RJUF01000022">
    <property type="protein sequence ID" value="MCP9763211.1"/>
    <property type="molecule type" value="Genomic_DNA"/>
</dbReference>
<dbReference type="Gene3D" id="3.30.950.30">
    <property type="entry name" value="Schlafen, AAA domain"/>
    <property type="match status" value="1"/>
</dbReference>
<keyword evidence="2" id="KW-0547">Nucleotide-binding</keyword>
<dbReference type="Proteomes" id="UP001204144">
    <property type="component" value="Unassembled WGS sequence"/>
</dbReference>
<feature type="domain" description="Schlafen AlbA-2" evidence="1">
    <location>
        <begin position="23"/>
        <end position="141"/>
    </location>
</feature>